<feature type="region of interest" description="Disordered" evidence="1">
    <location>
        <begin position="1"/>
        <end position="115"/>
    </location>
</feature>
<dbReference type="AlphaFoldDB" id="A0A6J4RXK6"/>
<gene>
    <name evidence="2" type="ORF">AVDCRST_MAG85-460</name>
</gene>
<feature type="compositionally biased region" description="Basic and acidic residues" evidence="1">
    <location>
        <begin position="9"/>
        <end position="18"/>
    </location>
</feature>
<reference evidence="2" key="1">
    <citation type="submission" date="2020-02" db="EMBL/GenBank/DDBJ databases">
        <authorList>
            <person name="Meier V. D."/>
        </authorList>
    </citation>
    <scope>NUCLEOTIDE SEQUENCE</scope>
    <source>
        <strain evidence="2">AVDCRST_MAG85</strain>
    </source>
</reference>
<feature type="compositionally biased region" description="Basic and acidic residues" evidence="1">
    <location>
        <begin position="69"/>
        <end position="82"/>
    </location>
</feature>
<evidence type="ECO:0000313" key="2">
    <source>
        <dbReference type="EMBL" id="CAA9477817.1"/>
    </source>
</evidence>
<evidence type="ECO:0000256" key="1">
    <source>
        <dbReference type="SAM" id="MobiDB-lite"/>
    </source>
</evidence>
<feature type="compositionally biased region" description="Basic residues" evidence="1">
    <location>
        <begin position="19"/>
        <end position="49"/>
    </location>
</feature>
<protein>
    <submittedName>
        <fullName evidence="2">Uncharacterized protein</fullName>
    </submittedName>
</protein>
<name>A0A6J4RXK6_9ACTN</name>
<accession>A0A6J4RXK6</accession>
<organism evidence="2">
    <name type="scientific">uncultured Solirubrobacteraceae bacterium</name>
    <dbReference type="NCBI Taxonomy" id="1162706"/>
    <lineage>
        <taxon>Bacteria</taxon>
        <taxon>Bacillati</taxon>
        <taxon>Actinomycetota</taxon>
        <taxon>Thermoleophilia</taxon>
        <taxon>Solirubrobacterales</taxon>
        <taxon>Solirubrobacteraceae</taxon>
        <taxon>environmental samples</taxon>
    </lineage>
</organism>
<dbReference type="EMBL" id="CADCVT010000051">
    <property type="protein sequence ID" value="CAA9477817.1"/>
    <property type="molecule type" value="Genomic_DNA"/>
</dbReference>
<feature type="non-terminal residue" evidence="2">
    <location>
        <position position="1"/>
    </location>
</feature>
<feature type="compositionally biased region" description="Basic residues" evidence="1">
    <location>
        <begin position="94"/>
        <end position="106"/>
    </location>
</feature>
<feature type="non-terminal residue" evidence="2">
    <location>
        <position position="131"/>
    </location>
</feature>
<proteinExistence type="predicted"/>
<sequence length="131" mass="15250">VVTVGRAHPRAEPDLLDRPRRHPRRPGRGRRVLQRHRRPSHRAHVRRARSHEPRGVELALRAVRRPRGGHPDRRHAADRDPARGPADQRALPHACRRGRALRRRGQRAPARERGRVQGCARRLLARGRRRL</sequence>